<dbReference type="GO" id="GO:0008061">
    <property type="term" value="F:chitin binding"/>
    <property type="evidence" value="ECO:0007669"/>
    <property type="project" value="InterPro"/>
</dbReference>
<feature type="compositionally biased region" description="Low complexity" evidence="4">
    <location>
        <begin position="169"/>
        <end position="214"/>
    </location>
</feature>
<dbReference type="AlphaFoldDB" id="A0A6P7NV66"/>
<evidence type="ECO:0000256" key="2">
    <source>
        <dbReference type="ARBA" id="ARBA00012729"/>
    </source>
</evidence>
<evidence type="ECO:0000256" key="5">
    <source>
        <dbReference type="SAM" id="SignalP"/>
    </source>
</evidence>
<dbReference type="RefSeq" id="XP_029021833.1">
    <property type="nucleotide sequence ID" value="XM_029166000.2"/>
</dbReference>
<dbReference type="SUPFAM" id="SSF57625">
    <property type="entry name" value="Invertebrate chitin-binding proteins"/>
    <property type="match status" value="3"/>
</dbReference>
<protein>
    <recommendedName>
        <fullName evidence="2">chitinase</fullName>
        <ecNumber evidence="2">3.2.1.14</ecNumber>
    </recommendedName>
</protein>
<evidence type="ECO:0000313" key="7">
    <source>
        <dbReference type="Proteomes" id="UP000515150"/>
    </source>
</evidence>
<dbReference type="InterPro" id="IPR036508">
    <property type="entry name" value="Chitin-bd_dom_sf"/>
</dbReference>
<reference evidence="8" key="1">
    <citation type="submission" date="2025-08" db="UniProtKB">
        <authorList>
            <consortium name="RefSeq"/>
        </authorList>
    </citation>
    <scope>IDENTIFICATION</scope>
</reference>
<feature type="chain" id="PRO_5027917233" description="chitinase" evidence="5">
    <location>
        <begin position="23"/>
        <end position="268"/>
    </location>
</feature>
<feature type="region of interest" description="Disordered" evidence="4">
    <location>
        <begin position="162"/>
        <end position="214"/>
    </location>
</feature>
<keyword evidence="5" id="KW-0732">Signal</keyword>
<dbReference type="InterPro" id="IPR002557">
    <property type="entry name" value="Chitin-bd_dom"/>
</dbReference>
<gene>
    <name evidence="8" type="primary">LOC114864994</name>
</gene>
<dbReference type="GO" id="GO:0006032">
    <property type="term" value="P:chitin catabolic process"/>
    <property type="evidence" value="ECO:0007669"/>
    <property type="project" value="UniProtKB-KW"/>
</dbReference>
<dbReference type="Gene3D" id="3.20.20.80">
    <property type="entry name" value="Glycosidases"/>
    <property type="match status" value="2"/>
</dbReference>
<evidence type="ECO:0000256" key="3">
    <source>
        <dbReference type="ARBA" id="ARBA00023024"/>
    </source>
</evidence>
<dbReference type="GO" id="GO:0005576">
    <property type="term" value="C:extracellular region"/>
    <property type="evidence" value="ECO:0007669"/>
    <property type="project" value="InterPro"/>
</dbReference>
<proteinExistence type="predicted"/>
<dbReference type="InParanoid" id="A0A6P7NV66"/>
<dbReference type="OrthoDB" id="8933991at2759"/>
<keyword evidence="3" id="KW-0146">Chitin degradation</keyword>
<evidence type="ECO:0000313" key="8">
    <source>
        <dbReference type="RefSeq" id="XP_029021833.1"/>
    </source>
</evidence>
<feature type="signal peptide" evidence="5">
    <location>
        <begin position="1"/>
        <end position="22"/>
    </location>
</feature>
<feature type="compositionally biased region" description="Low complexity" evidence="4">
    <location>
        <begin position="79"/>
        <end position="106"/>
    </location>
</feature>
<feature type="domain" description="Chitin-binding type-2" evidence="6">
    <location>
        <begin position="30"/>
        <end position="78"/>
    </location>
</feature>
<dbReference type="GeneID" id="114864994"/>
<organism evidence="7 8">
    <name type="scientific">Betta splendens</name>
    <name type="common">Siamese fighting fish</name>
    <dbReference type="NCBI Taxonomy" id="158456"/>
    <lineage>
        <taxon>Eukaryota</taxon>
        <taxon>Metazoa</taxon>
        <taxon>Chordata</taxon>
        <taxon>Craniata</taxon>
        <taxon>Vertebrata</taxon>
        <taxon>Euteleostomi</taxon>
        <taxon>Actinopterygii</taxon>
        <taxon>Neopterygii</taxon>
        <taxon>Teleostei</taxon>
        <taxon>Neoteleostei</taxon>
        <taxon>Acanthomorphata</taxon>
        <taxon>Anabantaria</taxon>
        <taxon>Anabantiformes</taxon>
        <taxon>Anabantoidei</taxon>
        <taxon>Osphronemidae</taxon>
        <taxon>Betta</taxon>
    </lineage>
</organism>
<comment type="catalytic activity">
    <reaction evidence="1">
        <text>Random endo-hydrolysis of N-acetyl-beta-D-glucosaminide (1-&gt;4)-beta-linkages in chitin and chitodextrins.</text>
        <dbReference type="EC" id="3.2.1.14"/>
    </reaction>
</comment>
<evidence type="ECO:0000256" key="4">
    <source>
        <dbReference type="SAM" id="MobiDB-lite"/>
    </source>
</evidence>
<dbReference type="Proteomes" id="UP000515150">
    <property type="component" value="Chromosome 10"/>
</dbReference>
<dbReference type="EC" id="3.2.1.14" evidence="2"/>
<evidence type="ECO:0000256" key="1">
    <source>
        <dbReference type="ARBA" id="ARBA00000822"/>
    </source>
</evidence>
<accession>A0A6P7NV66</accession>
<keyword evidence="3" id="KW-0119">Carbohydrate metabolism</keyword>
<evidence type="ECO:0000259" key="6">
    <source>
        <dbReference type="Pfam" id="PF01607"/>
    </source>
</evidence>
<name>A0A6P7NV66_BETSP</name>
<feature type="region of interest" description="Disordered" evidence="4">
    <location>
        <begin position="77"/>
        <end position="106"/>
    </location>
</feature>
<keyword evidence="3" id="KW-0624">Polysaccharide degradation</keyword>
<sequence length="268" mass="28094">MILTAGICLIVTSLATITTASSGVVDGNYCARNSDGYYANPNDATCYYMCSCGGTFNRCCLTGYIFQESSSKCVPNPNTTPAPTATTTRSTTTPTTTTTTTRSTTSITTTSIPGFCQGMSDGYYGNPNNDTCYYMCSCGGTFNRCCLTGYIFQKSSSNCVPNPNPTPAPTTTTTTPTRTTTTTPTTTTKPTTTTQPTKTTTTTKPTALTTTTKSATTTSPPSVCLGKSDGYYADPNSPGCYYMCSCGVTFPKCCLTGYNYKASSSSCG</sequence>
<dbReference type="GO" id="GO:0008843">
    <property type="term" value="F:endochitinase activity"/>
    <property type="evidence" value="ECO:0007669"/>
    <property type="project" value="UniProtKB-EC"/>
</dbReference>
<dbReference type="KEGG" id="bspl:114864994"/>
<dbReference type="Pfam" id="PF01607">
    <property type="entry name" value="CBM_14"/>
    <property type="match status" value="1"/>
</dbReference>
<keyword evidence="7" id="KW-1185">Reference proteome</keyword>